<evidence type="ECO:0000313" key="1">
    <source>
        <dbReference type="EMBL" id="KYO43228.1"/>
    </source>
</evidence>
<proteinExistence type="predicted"/>
<dbReference type="Proteomes" id="UP000050525">
    <property type="component" value="Unassembled WGS sequence"/>
</dbReference>
<keyword evidence="2" id="KW-1185">Reference proteome</keyword>
<protein>
    <submittedName>
        <fullName evidence="1">Uncharacterized protein</fullName>
    </submittedName>
</protein>
<organism evidence="1 2">
    <name type="scientific">Alligator mississippiensis</name>
    <name type="common">American alligator</name>
    <dbReference type="NCBI Taxonomy" id="8496"/>
    <lineage>
        <taxon>Eukaryota</taxon>
        <taxon>Metazoa</taxon>
        <taxon>Chordata</taxon>
        <taxon>Craniata</taxon>
        <taxon>Vertebrata</taxon>
        <taxon>Euteleostomi</taxon>
        <taxon>Archelosauria</taxon>
        <taxon>Archosauria</taxon>
        <taxon>Crocodylia</taxon>
        <taxon>Alligatoridae</taxon>
        <taxon>Alligatorinae</taxon>
        <taxon>Alligator</taxon>
    </lineage>
</organism>
<comment type="caution">
    <text evidence="1">The sequence shown here is derived from an EMBL/GenBank/DDBJ whole genome shotgun (WGS) entry which is preliminary data.</text>
</comment>
<name>A0A151P2D0_ALLMI</name>
<dbReference type="AlphaFoldDB" id="A0A151P2D0"/>
<dbReference type="EMBL" id="AKHW03001210">
    <property type="protein sequence ID" value="KYO43228.1"/>
    <property type="molecule type" value="Genomic_DNA"/>
</dbReference>
<sequence>MHSRKSRERSLLHSTQLSQQQILLGESCKTGPASFACTVWPSLGQLFILVEVKGMEREQLTSAYRNCLSESIAHKVLGLRKQGLALLQIFHICSEFANFWIWTIKTLKCTASAPSFSENPHCYHNRLNSTTLTKLRLFCNHVHLCRKTSVAKGFV</sequence>
<evidence type="ECO:0000313" key="2">
    <source>
        <dbReference type="Proteomes" id="UP000050525"/>
    </source>
</evidence>
<gene>
    <name evidence="1" type="ORF">Y1Q_0017545</name>
</gene>
<accession>A0A151P2D0</accession>
<reference evidence="1 2" key="1">
    <citation type="journal article" date="2012" name="Genome Biol.">
        <title>Sequencing three crocodilian genomes to illuminate the evolution of archosaurs and amniotes.</title>
        <authorList>
            <person name="St John J.A."/>
            <person name="Braun E.L."/>
            <person name="Isberg S.R."/>
            <person name="Miles L.G."/>
            <person name="Chong A.Y."/>
            <person name="Gongora J."/>
            <person name="Dalzell P."/>
            <person name="Moran C."/>
            <person name="Bed'hom B."/>
            <person name="Abzhanov A."/>
            <person name="Burgess S.C."/>
            <person name="Cooksey A.M."/>
            <person name="Castoe T.A."/>
            <person name="Crawford N.G."/>
            <person name="Densmore L.D."/>
            <person name="Drew J.C."/>
            <person name="Edwards S.V."/>
            <person name="Faircloth B.C."/>
            <person name="Fujita M.K."/>
            <person name="Greenwold M.J."/>
            <person name="Hoffmann F.G."/>
            <person name="Howard J.M."/>
            <person name="Iguchi T."/>
            <person name="Janes D.E."/>
            <person name="Khan S.Y."/>
            <person name="Kohno S."/>
            <person name="de Koning A.J."/>
            <person name="Lance S.L."/>
            <person name="McCarthy F.M."/>
            <person name="McCormack J.E."/>
            <person name="Merchant M.E."/>
            <person name="Peterson D.G."/>
            <person name="Pollock D.D."/>
            <person name="Pourmand N."/>
            <person name="Raney B.J."/>
            <person name="Roessler K.A."/>
            <person name="Sanford J.R."/>
            <person name="Sawyer R.H."/>
            <person name="Schmidt C.J."/>
            <person name="Triplett E.W."/>
            <person name="Tuberville T.D."/>
            <person name="Venegas-Anaya M."/>
            <person name="Howard J.T."/>
            <person name="Jarvis E.D."/>
            <person name="Guillette L.J.Jr."/>
            <person name="Glenn T.C."/>
            <person name="Green R.E."/>
            <person name="Ray D.A."/>
        </authorList>
    </citation>
    <scope>NUCLEOTIDE SEQUENCE [LARGE SCALE GENOMIC DNA]</scope>
    <source>
        <strain evidence="1">KSC_2009_1</strain>
    </source>
</reference>